<evidence type="ECO:0000256" key="6">
    <source>
        <dbReference type="ARBA" id="ARBA00022485"/>
    </source>
</evidence>
<evidence type="ECO:0000256" key="3">
    <source>
        <dbReference type="ARBA" id="ARBA00001966"/>
    </source>
</evidence>
<dbReference type="PANTHER" id="PTHR30538:SF1">
    <property type="entry name" value="L-LYSINE 2,3-AMINOMUTASE"/>
    <property type="match status" value="1"/>
</dbReference>
<feature type="binding site" evidence="14">
    <location>
        <position position="113"/>
    </location>
    <ligand>
        <name>[4Fe-4S] cluster</name>
        <dbReference type="ChEBI" id="CHEBI:49883"/>
        <note>4Fe-4S-S-AdoMet</note>
    </ligand>
</feature>
<keyword evidence="10" id="KW-0408">Iron</keyword>
<dbReference type="PROSITE" id="PS51918">
    <property type="entry name" value="RADICAL_SAM"/>
    <property type="match status" value="1"/>
</dbReference>
<keyword evidence="11 14" id="KW-0411">Iron-sulfur</keyword>
<reference key="1">
    <citation type="journal article" date="2011" name="Mol. Biol. Evol.">
        <title>Unity in variety -- the pan-genome of the Chlamydiae.</title>
        <authorList>
            <person name="Collingro A."/>
            <person name="Tischler P."/>
            <person name="Weinmaier T."/>
            <person name="Penz T."/>
            <person name="Heinz E."/>
            <person name="Brunham R.C."/>
            <person name="Read T.D."/>
            <person name="Bavoil P.M."/>
            <person name="Sachse K."/>
            <person name="Kahane S."/>
            <person name="Friedman M.G."/>
            <person name="Rattei T."/>
            <person name="Myers G.S.A."/>
            <person name="Horn M."/>
        </authorList>
    </citation>
    <scope>NUCLEOTIDE SEQUENCE</scope>
    <source>
        <strain>Z</strain>
    </source>
</reference>
<dbReference type="GO" id="GO:0051539">
    <property type="term" value="F:4 iron, 4 sulfur cluster binding"/>
    <property type="evidence" value="ECO:0007669"/>
    <property type="project" value="UniProtKB-KW"/>
</dbReference>
<evidence type="ECO:0000256" key="7">
    <source>
        <dbReference type="ARBA" id="ARBA00022691"/>
    </source>
</evidence>
<protein>
    <recommendedName>
        <fullName evidence="5">L-lysine 2,3-aminomutase</fullName>
    </recommendedName>
    <alternativeName>
        <fullName evidence="13">EF-P post-translational modification enzyme B</fullName>
    </alternativeName>
</protein>
<dbReference type="AlphaFoldDB" id="F8L444"/>
<dbReference type="RefSeq" id="WP_013944545.1">
    <property type="nucleotide sequence ID" value="NC_015713.1"/>
</dbReference>
<comment type="cofactor">
    <cofactor evidence="3">
        <name>[4Fe-4S] cluster</name>
        <dbReference type="ChEBI" id="CHEBI:49883"/>
    </cofactor>
</comment>
<keyword evidence="9 15" id="KW-0663">Pyridoxal phosphate</keyword>
<proteinExistence type="inferred from homology"/>
<dbReference type="InterPro" id="IPR007197">
    <property type="entry name" value="rSAM"/>
</dbReference>
<organism evidence="17 18">
    <name type="scientific">Simkania negevensis (strain ATCC VR-1471 / DSM 27360 / Z)</name>
    <dbReference type="NCBI Taxonomy" id="331113"/>
    <lineage>
        <taxon>Bacteria</taxon>
        <taxon>Pseudomonadati</taxon>
        <taxon>Chlamydiota</taxon>
        <taxon>Chlamydiia</taxon>
        <taxon>Parachlamydiales</taxon>
        <taxon>Simkaniaceae</taxon>
        <taxon>Simkania</taxon>
    </lineage>
</organism>
<dbReference type="PIRSF" id="PIRSF004911">
    <property type="entry name" value="DUF160"/>
    <property type="match status" value="1"/>
</dbReference>
<dbReference type="SFLD" id="SFLDG01070">
    <property type="entry name" value="PLP-dependent"/>
    <property type="match status" value="1"/>
</dbReference>
<sequence length="338" mass="39054">MEQWRQIQKNNFRHWKSLAEFLKLDLDKSFFSHPYFPLNLPRRLAEKIEKKTLNDPILLQFFPHQKENVASPGFLSDPVEDTSFQKTPRLLKKYEGRVLLIATSACAMHCRFCFRQNYPYNQPPLDFSREIKAIQNDPSIHEVILSGGDPLSLSDQRLATLIEKLATIPHLKLLRFHTRFPIGIPERITSSFLDILEKTRLQTFFLLHTNHPRELDPDVLQAMKKIQRLGIPVLTQTVLIREVNDNTATLKELFLKLAASGIVPYYLHQLDRVQGAAHFEVSREKGLQLIEALRKELPGYAIPTYVQEVPHQKSKTPLTYEALSSAQECSTPFSECEQ</sequence>
<feature type="modified residue" description="N6-(pyridoxal phosphate)lysine" evidence="15">
    <location>
        <position position="315"/>
    </location>
</feature>
<dbReference type="SFLD" id="SFLDS00029">
    <property type="entry name" value="Radical_SAM"/>
    <property type="match status" value="1"/>
</dbReference>
<keyword evidence="12 17" id="KW-0413">Isomerase</keyword>
<comment type="cofactor">
    <cofactor evidence="2 15">
        <name>pyridoxal 5'-phosphate</name>
        <dbReference type="ChEBI" id="CHEBI:597326"/>
    </cofactor>
</comment>
<evidence type="ECO:0000256" key="8">
    <source>
        <dbReference type="ARBA" id="ARBA00022723"/>
    </source>
</evidence>
<evidence type="ECO:0000256" key="14">
    <source>
        <dbReference type="PIRSR" id="PIRSR004911-1"/>
    </source>
</evidence>
<dbReference type="STRING" id="331113.SNE_A22020"/>
<comment type="similarity">
    <text evidence="4">Belongs to the radical SAM superfamily. KamA family.</text>
</comment>
<name>F8L444_SIMNZ</name>
<dbReference type="InterPro" id="IPR003739">
    <property type="entry name" value="Lys_aminomutase/Glu_NH3_mut"/>
</dbReference>
<evidence type="ECO:0000313" key="18">
    <source>
        <dbReference type="Proteomes" id="UP000000496"/>
    </source>
</evidence>
<gene>
    <name evidence="17" type="primary">kamA</name>
    <name evidence="17" type="ordered locus">SNE_A22020</name>
</gene>
<dbReference type="InterPro" id="IPR058240">
    <property type="entry name" value="rSAM_sf"/>
</dbReference>
<dbReference type="OrthoDB" id="9768064at2"/>
<comment type="catalytic activity">
    <reaction evidence="1">
        <text>L-lysine = D-beta-lysine</text>
        <dbReference type="Rhea" id="RHEA:44148"/>
        <dbReference type="ChEBI" id="CHEBI:32551"/>
        <dbReference type="ChEBI" id="CHEBI:84138"/>
    </reaction>
</comment>
<dbReference type="SFLD" id="SFLDF00314">
    <property type="entry name" value="L-lysine_2_3-aminomutase_(yjeK"/>
    <property type="match status" value="1"/>
</dbReference>
<evidence type="ECO:0000313" key="17">
    <source>
        <dbReference type="EMBL" id="CCB90079.1"/>
    </source>
</evidence>
<dbReference type="EMBL" id="FR872582">
    <property type="protein sequence ID" value="CCB90079.1"/>
    <property type="molecule type" value="Genomic_DNA"/>
</dbReference>
<evidence type="ECO:0000256" key="10">
    <source>
        <dbReference type="ARBA" id="ARBA00023004"/>
    </source>
</evidence>
<dbReference type="InterPro" id="IPR013785">
    <property type="entry name" value="Aldolase_TIM"/>
</dbReference>
<evidence type="ECO:0000256" key="15">
    <source>
        <dbReference type="PIRSR" id="PIRSR603739-50"/>
    </source>
</evidence>
<dbReference type="InterPro" id="IPR022462">
    <property type="entry name" value="EpmB"/>
</dbReference>
<keyword evidence="18" id="KW-1185">Reference proteome</keyword>
<evidence type="ECO:0000256" key="13">
    <source>
        <dbReference type="ARBA" id="ARBA00030756"/>
    </source>
</evidence>
<dbReference type="HOGENOM" id="CLU_032161_2_0_0"/>
<dbReference type="Gene3D" id="3.20.20.70">
    <property type="entry name" value="Aldolase class I"/>
    <property type="match status" value="1"/>
</dbReference>
<feature type="domain" description="Radical SAM core" evidence="16">
    <location>
        <begin position="92"/>
        <end position="301"/>
    </location>
</feature>
<dbReference type="GO" id="GO:0046872">
    <property type="term" value="F:metal ion binding"/>
    <property type="evidence" value="ECO:0007669"/>
    <property type="project" value="UniProtKB-KW"/>
</dbReference>
<dbReference type="NCBIfam" id="TIGR00238">
    <property type="entry name" value="KamA family radical SAM protein"/>
    <property type="match status" value="1"/>
</dbReference>
<dbReference type="Pfam" id="PF04055">
    <property type="entry name" value="Radical_SAM"/>
    <property type="match status" value="1"/>
</dbReference>
<dbReference type="KEGG" id="sng:SNE_A22020"/>
<keyword evidence="7" id="KW-0949">S-adenosyl-L-methionine</keyword>
<evidence type="ECO:0000256" key="11">
    <source>
        <dbReference type="ARBA" id="ARBA00023014"/>
    </source>
</evidence>
<keyword evidence="8 14" id="KW-0479">Metal-binding</keyword>
<evidence type="ECO:0000256" key="5">
    <source>
        <dbReference type="ARBA" id="ARBA00022363"/>
    </source>
</evidence>
<dbReference type="eggNOG" id="COG1509">
    <property type="taxonomic scope" value="Bacteria"/>
</dbReference>
<evidence type="ECO:0000256" key="4">
    <source>
        <dbReference type="ARBA" id="ARBA00008703"/>
    </source>
</evidence>
<feature type="binding site" evidence="14">
    <location>
        <position position="106"/>
    </location>
    <ligand>
        <name>[4Fe-4S] cluster</name>
        <dbReference type="ChEBI" id="CHEBI:49883"/>
        <note>4Fe-4S-S-AdoMet</note>
    </ligand>
</feature>
<evidence type="ECO:0000256" key="2">
    <source>
        <dbReference type="ARBA" id="ARBA00001933"/>
    </source>
</evidence>
<evidence type="ECO:0000259" key="16">
    <source>
        <dbReference type="PROSITE" id="PS51918"/>
    </source>
</evidence>
<evidence type="ECO:0000256" key="9">
    <source>
        <dbReference type="ARBA" id="ARBA00022898"/>
    </source>
</evidence>
<keyword evidence="6 14" id="KW-0004">4Fe-4S</keyword>
<evidence type="ECO:0000256" key="12">
    <source>
        <dbReference type="ARBA" id="ARBA00023235"/>
    </source>
</evidence>
<dbReference type="GO" id="GO:0016853">
    <property type="term" value="F:isomerase activity"/>
    <property type="evidence" value="ECO:0007669"/>
    <property type="project" value="UniProtKB-KW"/>
</dbReference>
<dbReference type="SUPFAM" id="SSF102114">
    <property type="entry name" value="Radical SAM enzymes"/>
    <property type="match status" value="1"/>
</dbReference>
<accession>F8L444</accession>
<dbReference type="Proteomes" id="UP000000496">
    <property type="component" value="Chromosome gsn.131"/>
</dbReference>
<dbReference type="PANTHER" id="PTHR30538">
    <property type="entry name" value="LYSINE 2,3-AMINOMUTASE-RELATED"/>
    <property type="match status" value="1"/>
</dbReference>
<feature type="binding site" evidence="14">
    <location>
        <position position="110"/>
    </location>
    <ligand>
        <name>[4Fe-4S] cluster</name>
        <dbReference type="ChEBI" id="CHEBI:49883"/>
        <note>4Fe-4S-S-AdoMet</note>
    </ligand>
</feature>
<evidence type="ECO:0000256" key="1">
    <source>
        <dbReference type="ARBA" id="ARBA00001352"/>
    </source>
</evidence>
<dbReference type="CDD" id="cd01335">
    <property type="entry name" value="Radical_SAM"/>
    <property type="match status" value="1"/>
</dbReference>
<reference evidence="17 18" key="2">
    <citation type="journal article" date="2011" name="Mol. Biol. Evol.">
        <title>Unity in variety--the pan-genome of the Chlamydiae.</title>
        <authorList>
            <person name="Collingro A."/>
            <person name="Tischler P."/>
            <person name="Weinmaier T."/>
            <person name="Penz T."/>
            <person name="Heinz E."/>
            <person name="Brunham R.C."/>
            <person name="Read T.D."/>
            <person name="Bavoil P.M."/>
            <person name="Sachse K."/>
            <person name="Kahane S."/>
            <person name="Friedman M.G."/>
            <person name="Rattei T."/>
            <person name="Myers G.S."/>
            <person name="Horn M."/>
        </authorList>
    </citation>
    <scope>NUCLEOTIDE SEQUENCE [LARGE SCALE GENOMIC DNA]</scope>
    <source>
        <strain evidence="18">ATCC VR-1471 / Z</strain>
    </source>
</reference>